<reference evidence="2" key="3">
    <citation type="submission" date="2016-10" db="EMBL/GenBank/DDBJ databases">
        <authorList>
            <person name="de Groot N.N."/>
        </authorList>
    </citation>
    <scope>NUCLEOTIDE SEQUENCE [LARGE SCALE GENOMIC DNA]</scope>
    <source>
        <strain evidence="2">CCBAU85039</strain>
    </source>
</reference>
<dbReference type="STRING" id="501024.RTCCBAU85039_1799"/>
<evidence type="ECO:0000259" key="1">
    <source>
        <dbReference type="Pfam" id="PF00501"/>
    </source>
</evidence>
<name>A0A1H8I5F0_9HYPH</name>
<reference evidence="4" key="2">
    <citation type="submission" date="2016-10" db="EMBL/GenBank/DDBJ databases">
        <authorList>
            <person name="Wibberg D."/>
        </authorList>
    </citation>
    <scope>NUCLEOTIDE SEQUENCE [LARGE SCALE GENOMIC DNA]</scope>
</reference>
<protein>
    <submittedName>
        <fullName evidence="3">Acyl-CoA synthetase (AMP-forming)/AMP-acid ligase II</fullName>
    </submittedName>
    <submittedName>
        <fullName evidence="2">Long-chain-fatty-acid-CoA ligase</fullName>
        <ecNumber evidence="2">6.2.1.3</ecNumber>
    </submittedName>
</protein>
<gene>
    <name evidence="2" type="primary">lcfB_1</name>
    <name evidence="2" type="ORF">RTCCBAU85039_1799</name>
    <name evidence="3" type="ORF">SAMN05216228_10069</name>
</gene>
<dbReference type="Proteomes" id="UP000183063">
    <property type="component" value="Unassembled WGS sequence"/>
</dbReference>
<dbReference type="InterPro" id="IPR020845">
    <property type="entry name" value="AMP-binding_CS"/>
</dbReference>
<evidence type="ECO:0000313" key="2">
    <source>
        <dbReference type="EMBL" id="SEH69101.1"/>
    </source>
</evidence>
<feature type="domain" description="AMP-dependent synthetase/ligase" evidence="1">
    <location>
        <begin position="13"/>
        <end position="80"/>
    </location>
</feature>
<dbReference type="Proteomes" id="UP000198939">
    <property type="component" value="Unassembled WGS sequence"/>
</dbReference>
<organism evidence="2 4">
    <name type="scientific">Rhizobium tibeticum</name>
    <dbReference type="NCBI Taxonomy" id="501024"/>
    <lineage>
        <taxon>Bacteria</taxon>
        <taxon>Pseudomonadati</taxon>
        <taxon>Pseudomonadota</taxon>
        <taxon>Alphaproteobacteria</taxon>
        <taxon>Hyphomicrobiales</taxon>
        <taxon>Rhizobiaceae</taxon>
        <taxon>Rhizobium/Agrobacterium group</taxon>
        <taxon>Rhizobium</taxon>
    </lineage>
</organism>
<evidence type="ECO:0000313" key="3">
    <source>
        <dbReference type="EMBL" id="SEN63521.1"/>
    </source>
</evidence>
<sequence length="517" mass="56408">MIIPLTDIVSEIARSEDRTALLFGSGRSLSYAELDEQTRHFANRLGLGKKRLVAIAAEASEHAIVAYLAALRAGHAVAMLPSCDERPWDDFLCAFQPDFIFRPADGRWCLIEEVRSGDSPAIHPDLTLLLMTSGSSGTAKAVRLSYTNLDANSRSMAAYLELASTDRAALVLPLHYSYGLSVLNSHLIAGGSIFFPGTSVMDGDFARIIDENGCTNLSGVPYSYELLERSNFRAAEIKALRVMTVAGGKLNADLIRLFRDHMRTTGGRFFVMYGQTEATARIAFVPPESLSDEEERIGIAIPGGNLTLVDDEGKSIAQSGIAGDLIYRGPNVMMGYGMRRSDLARGAEIEALNTGDMAVQEEQGFFRIVGRKSRFAKIAGHRIGFDMMEQALLREGIAAAVIGDDAGLQAYVIDANSVKRARRILAEASHLPANLISAAARDSFPRLASGKTTPASSRTRRKGGRNPAWCRAMCWMPMPVYSSPRRQSQGYLRLTRWRFTPFSAVGHGARTPLCRCS</sequence>
<feature type="domain" description="AMP-dependent synthetase/ligase" evidence="1">
    <location>
        <begin position="121"/>
        <end position="336"/>
    </location>
</feature>
<evidence type="ECO:0000313" key="4">
    <source>
        <dbReference type="Proteomes" id="UP000183063"/>
    </source>
</evidence>
<dbReference type="Pfam" id="PF00501">
    <property type="entry name" value="AMP-binding"/>
    <property type="match status" value="2"/>
</dbReference>
<reference evidence="3 5" key="1">
    <citation type="submission" date="2016-10" db="EMBL/GenBank/DDBJ databases">
        <authorList>
            <person name="Varghese N."/>
            <person name="Submissions S."/>
        </authorList>
    </citation>
    <scope>NUCLEOTIDE SEQUENCE [LARGE SCALE GENOMIC DNA]</scope>
    <source>
        <strain evidence="3 5">CGMCC 1.7071</strain>
    </source>
</reference>
<dbReference type="EMBL" id="FNXB01000008">
    <property type="protein sequence ID" value="SEH69101.1"/>
    <property type="molecule type" value="Genomic_DNA"/>
</dbReference>
<dbReference type="Gene3D" id="3.40.50.12780">
    <property type="entry name" value="N-terminal domain of ligase-like"/>
    <property type="match status" value="1"/>
</dbReference>
<dbReference type="InterPro" id="IPR000873">
    <property type="entry name" value="AMP-dep_synth/lig_dom"/>
</dbReference>
<dbReference type="PANTHER" id="PTHR43767:SF1">
    <property type="entry name" value="NONRIBOSOMAL PEPTIDE SYNTHASE PES1 (EUROFUNG)-RELATED"/>
    <property type="match status" value="1"/>
</dbReference>
<dbReference type="GO" id="GO:0004467">
    <property type="term" value="F:long-chain fatty acid-CoA ligase activity"/>
    <property type="evidence" value="ECO:0007669"/>
    <property type="project" value="UniProtKB-EC"/>
</dbReference>
<dbReference type="PANTHER" id="PTHR43767">
    <property type="entry name" value="LONG-CHAIN-FATTY-ACID--COA LIGASE"/>
    <property type="match status" value="1"/>
</dbReference>
<dbReference type="EMBL" id="FOCV01000006">
    <property type="protein sequence ID" value="SEN63521.1"/>
    <property type="molecule type" value="Genomic_DNA"/>
</dbReference>
<evidence type="ECO:0000313" key="5">
    <source>
        <dbReference type="Proteomes" id="UP000198939"/>
    </source>
</evidence>
<dbReference type="PROSITE" id="PS00455">
    <property type="entry name" value="AMP_BINDING"/>
    <property type="match status" value="1"/>
</dbReference>
<dbReference type="EC" id="6.2.1.3" evidence="2"/>
<dbReference type="InterPro" id="IPR042099">
    <property type="entry name" value="ANL_N_sf"/>
</dbReference>
<dbReference type="AlphaFoldDB" id="A0A1H8I5F0"/>
<keyword evidence="2" id="KW-0436">Ligase</keyword>
<keyword evidence="5" id="KW-1185">Reference proteome</keyword>
<dbReference type="InterPro" id="IPR050237">
    <property type="entry name" value="ATP-dep_AMP-bd_enzyme"/>
</dbReference>
<dbReference type="RefSeq" id="WP_244541283.1">
    <property type="nucleotide sequence ID" value="NZ_FNXB01000008.1"/>
</dbReference>
<proteinExistence type="predicted"/>
<dbReference type="SUPFAM" id="SSF56801">
    <property type="entry name" value="Acetyl-CoA synthetase-like"/>
    <property type="match status" value="1"/>
</dbReference>
<accession>A0A1H8I5F0</accession>